<dbReference type="InterPro" id="IPR003346">
    <property type="entry name" value="Transposase_20"/>
</dbReference>
<proteinExistence type="predicted"/>
<name>A0A1I2XEQ4_9ACTN</name>
<dbReference type="Pfam" id="PF01548">
    <property type="entry name" value="DEDD_Tnp_IS110"/>
    <property type="match status" value="1"/>
</dbReference>
<keyword evidence="1" id="KW-0175">Coiled coil</keyword>
<dbReference type="PANTHER" id="PTHR33055:SF16">
    <property type="entry name" value="TRANSPOSASE FOR INSERTION SEQUENCE ELEMENT IS1547"/>
    <property type="match status" value="1"/>
</dbReference>
<organism evidence="4 5">
    <name type="scientific">Streptomyces mirabilis</name>
    <dbReference type="NCBI Taxonomy" id="68239"/>
    <lineage>
        <taxon>Bacteria</taxon>
        <taxon>Bacillati</taxon>
        <taxon>Actinomycetota</taxon>
        <taxon>Actinomycetes</taxon>
        <taxon>Kitasatosporales</taxon>
        <taxon>Streptomycetaceae</taxon>
        <taxon>Streptomyces</taxon>
    </lineage>
</organism>
<dbReference type="PANTHER" id="PTHR33055">
    <property type="entry name" value="TRANSPOSASE FOR INSERTION SEQUENCE ELEMENT IS1111A"/>
    <property type="match status" value="1"/>
</dbReference>
<dbReference type="Pfam" id="PF02371">
    <property type="entry name" value="Transposase_20"/>
    <property type="match status" value="1"/>
</dbReference>
<dbReference type="GO" id="GO:0004803">
    <property type="term" value="F:transposase activity"/>
    <property type="evidence" value="ECO:0007669"/>
    <property type="project" value="InterPro"/>
</dbReference>
<gene>
    <name evidence="4" type="ORF">SAMN02787118_14623</name>
</gene>
<evidence type="ECO:0000313" key="4">
    <source>
        <dbReference type="EMBL" id="SFH12014.1"/>
    </source>
</evidence>
<dbReference type="InterPro" id="IPR002525">
    <property type="entry name" value="Transp_IS110-like_N"/>
</dbReference>
<dbReference type="GO" id="GO:0006313">
    <property type="term" value="P:DNA transposition"/>
    <property type="evidence" value="ECO:0007669"/>
    <property type="project" value="InterPro"/>
</dbReference>
<evidence type="ECO:0000256" key="1">
    <source>
        <dbReference type="SAM" id="Coils"/>
    </source>
</evidence>
<protein>
    <submittedName>
        <fullName evidence="4">Transposase</fullName>
    </submittedName>
</protein>
<sequence length="392" mass="42793">MGWLSDSVPPPADTHAVWLDRGMNVCDRYFKSGCPPHTSPLRVQTGMRVITIGIDPHKSSHTAVAVDGAGHKTGQRRFVVNAGTFTQLMRWCEPWPERRFAIEGAGGLGRALAQQLAAAGEDVVDVPSTLSARARLLATGGDRKTDPADALHVAQVALFRQDLRKVTPEDQSTILRLLTERHDDLVNERTRTTNRLHAVLRDLLPGGAPTGLSADKAATLMKGIRPITATDSCRRDIARDLLAHLRRLDQQAKANEAQIRDALAASQTTLTSLPGLGTVLAARILGHIGDIDRFPTEHHFASYVGAAPLDASSGKNIRHRLNTGGNRALNSALHIIAVCQIRNPGRGQDYYLRKIAEGKTPAEARRALKRRLSNVVYRIMKRDRRSHLATAA</sequence>
<evidence type="ECO:0000259" key="2">
    <source>
        <dbReference type="Pfam" id="PF01548"/>
    </source>
</evidence>
<evidence type="ECO:0000259" key="3">
    <source>
        <dbReference type="Pfam" id="PF02371"/>
    </source>
</evidence>
<feature type="coiled-coil region" evidence="1">
    <location>
        <begin position="238"/>
        <end position="265"/>
    </location>
</feature>
<accession>A0A1I2XEQ4</accession>
<evidence type="ECO:0000313" key="5">
    <source>
        <dbReference type="Proteomes" id="UP000181942"/>
    </source>
</evidence>
<feature type="domain" description="Transposase IS110-like N-terminal" evidence="2">
    <location>
        <begin position="52"/>
        <end position="205"/>
    </location>
</feature>
<dbReference type="InterPro" id="IPR036291">
    <property type="entry name" value="NAD(P)-bd_dom_sf"/>
</dbReference>
<dbReference type="EMBL" id="FONR01000046">
    <property type="protein sequence ID" value="SFH12014.1"/>
    <property type="molecule type" value="Genomic_DNA"/>
</dbReference>
<reference evidence="4 5" key="1">
    <citation type="submission" date="2016-10" db="EMBL/GenBank/DDBJ databases">
        <authorList>
            <person name="de Groot N.N."/>
        </authorList>
    </citation>
    <scope>NUCLEOTIDE SEQUENCE [LARGE SCALE GENOMIC DNA]</scope>
    <source>
        <strain evidence="4 5">OK461</strain>
    </source>
</reference>
<dbReference type="SUPFAM" id="SSF51735">
    <property type="entry name" value="NAD(P)-binding Rossmann-fold domains"/>
    <property type="match status" value="1"/>
</dbReference>
<dbReference type="AlphaFoldDB" id="A0A1I2XEQ4"/>
<dbReference type="Proteomes" id="UP000181942">
    <property type="component" value="Unassembled WGS sequence"/>
</dbReference>
<dbReference type="GO" id="GO:0003677">
    <property type="term" value="F:DNA binding"/>
    <property type="evidence" value="ECO:0007669"/>
    <property type="project" value="InterPro"/>
</dbReference>
<dbReference type="InterPro" id="IPR047650">
    <property type="entry name" value="Transpos_IS110"/>
</dbReference>
<dbReference type="NCBIfam" id="NF033542">
    <property type="entry name" value="transpos_IS110"/>
    <property type="match status" value="1"/>
</dbReference>
<feature type="domain" description="Transposase IS116/IS110/IS902 C-terminal" evidence="3">
    <location>
        <begin position="269"/>
        <end position="351"/>
    </location>
</feature>